<dbReference type="GO" id="GO:0016740">
    <property type="term" value="F:transferase activity"/>
    <property type="evidence" value="ECO:0007669"/>
    <property type="project" value="UniProtKB-KW"/>
</dbReference>
<evidence type="ECO:0008006" key="6">
    <source>
        <dbReference type="Google" id="ProtNLM"/>
    </source>
</evidence>
<dbReference type="OrthoDB" id="9802649at2"/>
<dbReference type="Proteomes" id="UP000032452">
    <property type="component" value="Unassembled WGS sequence"/>
</dbReference>
<evidence type="ECO:0000259" key="2">
    <source>
        <dbReference type="Pfam" id="PF00535"/>
    </source>
</evidence>
<dbReference type="RefSeq" id="WP_045052722.1">
    <property type="nucleotide sequence ID" value="NZ_CAWMDP010000017.1"/>
</dbReference>
<gene>
    <name evidence="4" type="ORF">UH38_00930</name>
</gene>
<feature type="domain" description="Galactosyltransferase C-terminal" evidence="3">
    <location>
        <begin position="151"/>
        <end position="204"/>
    </location>
</feature>
<dbReference type="SUPFAM" id="SSF53448">
    <property type="entry name" value="Nucleotide-diphospho-sugar transferases"/>
    <property type="match status" value="1"/>
</dbReference>
<proteinExistence type="predicted"/>
<evidence type="ECO:0000256" key="1">
    <source>
        <dbReference type="ARBA" id="ARBA00022679"/>
    </source>
</evidence>
<dbReference type="Gene3D" id="3.90.550.10">
    <property type="entry name" value="Spore Coat Polysaccharide Biosynthesis Protein SpsA, Chain A"/>
    <property type="match status" value="1"/>
</dbReference>
<dbReference type="EMBL" id="JYON01000001">
    <property type="protein sequence ID" value="KJH73377.1"/>
    <property type="molecule type" value="Genomic_DNA"/>
</dbReference>
<dbReference type="InterPro" id="IPR027791">
    <property type="entry name" value="Galactosyl_T_C"/>
</dbReference>
<dbReference type="AlphaFoldDB" id="A0A0D8ZY96"/>
<keyword evidence="5" id="KW-1185">Reference proteome</keyword>
<keyword evidence="1" id="KW-0808">Transferase</keyword>
<dbReference type="Pfam" id="PF02709">
    <property type="entry name" value="Glyco_transf_7C"/>
    <property type="match status" value="1"/>
</dbReference>
<feature type="domain" description="Glycosyltransferase 2-like" evidence="2">
    <location>
        <begin position="4"/>
        <end position="109"/>
    </location>
</feature>
<dbReference type="STRING" id="1618023.UH38_00930"/>
<reference evidence="4 5" key="1">
    <citation type="submission" date="2015-02" db="EMBL/GenBank/DDBJ databases">
        <title>Draft genome of a novel marine cyanobacterium (Chroococcales) isolated from South Atlantic Ocean.</title>
        <authorList>
            <person name="Rigonato J."/>
            <person name="Alvarenga D.O."/>
            <person name="Branco L.H."/>
            <person name="Varani A.M."/>
            <person name="Brandini F.P."/>
            <person name="Fiore M.F."/>
        </authorList>
    </citation>
    <scope>NUCLEOTIDE SEQUENCE [LARGE SCALE GENOMIC DNA]</scope>
    <source>
        <strain evidence="4 5">CENA595</strain>
    </source>
</reference>
<dbReference type="InterPro" id="IPR029044">
    <property type="entry name" value="Nucleotide-diphossugar_trans"/>
</dbReference>
<evidence type="ECO:0000313" key="5">
    <source>
        <dbReference type="Proteomes" id="UP000032452"/>
    </source>
</evidence>
<sequence length="234" mass="27002">MKLSLIVTYRQRETHLKAQLEWWKHQATQDIELIIVEADEQPSTWIKAAIASPITYTFLPCQGVFHKTKALNLGLSLAQGEFVAPFDVDLIPLGNTLCQHLQIAQLAPQLLVTGYRIMSPTEEPIAIDSCTIAPEDMPTALWKQLIDGERFGVVPYFNRDRLLKIGGWDENFVGWGGEDQNIIERYLQTSYHLCRCPELVYLHLPHAPNQLWTETALVDQNRKHYYYKREKLKQ</sequence>
<evidence type="ECO:0000313" key="4">
    <source>
        <dbReference type="EMBL" id="KJH73377.1"/>
    </source>
</evidence>
<evidence type="ECO:0000259" key="3">
    <source>
        <dbReference type="Pfam" id="PF02709"/>
    </source>
</evidence>
<organism evidence="4 5">
    <name type="scientific">Aliterella atlantica CENA595</name>
    <dbReference type="NCBI Taxonomy" id="1618023"/>
    <lineage>
        <taxon>Bacteria</taxon>
        <taxon>Bacillati</taxon>
        <taxon>Cyanobacteriota</taxon>
        <taxon>Cyanophyceae</taxon>
        <taxon>Chroococcidiopsidales</taxon>
        <taxon>Aliterellaceae</taxon>
        <taxon>Aliterella</taxon>
    </lineage>
</organism>
<protein>
    <recommendedName>
        <fullName evidence="6">Galactosyltransferase C-terminal domain-containing protein</fullName>
    </recommendedName>
</protein>
<dbReference type="Pfam" id="PF00535">
    <property type="entry name" value="Glycos_transf_2"/>
    <property type="match status" value="1"/>
</dbReference>
<accession>A0A0D8ZY96</accession>
<comment type="caution">
    <text evidence="4">The sequence shown here is derived from an EMBL/GenBank/DDBJ whole genome shotgun (WGS) entry which is preliminary data.</text>
</comment>
<dbReference type="InterPro" id="IPR001173">
    <property type="entry name" value="Glyco_trans_2-like"/>
</dbReference>
<name>A0A0D8ZY96_9CYAN</name>